<dbReference type="InterPro" id="IPR002104">
    <property type="entry name" value="Integrase_catalytic"/>
</dbReference>
<dbReference type="EMBL" id="AP021875">
    <property type="protein sequence ID" value="BBO72701.1"/>
    <property type="molecule type" value="Genomic_DNA"/>
</dbReference>
<dbReference type="KEGG" id="dwd:DSCW_01180"/>
<accession>A0A5K7YZU2</accession>
<gene>
    <name evidence="5" type="ORF">DSCW_01180</name>
</gene>
<evidence type="ECO:0000313" key="6">
    <source>
        <dbReference type="Proteomes" id="UP000427769"/>
    </source>
</evidence>
<dbReference type="InterPro" id="IPR050090">
    <property type="entry name" value="Tyrosine_recombinase_XerCD"/>
</dbReference>
<dbReference type="GO" id="GO:0015074">
    <property type="term" value="P:DNA integration"/>
    <property type="evidence" value="ECO:0007669"/>
    <property type="project" value="InterPro"/>
</dbReference>
<dbReference type="InterPro" id="IPR013762">
    <property type="entry name" value="Integrase-like_cat_sf"/>
</dbReference>
<dbReference type="RefSeq" id="WP_155301882.1">
    <property type="nucleotide sequence ID" value="NZ_AP021875.1"/>
</dbReference>
<organism evidence="5 6">
    <name type="scientific">Desulfosarcina widdelii</name>
    <dbReference type="NCBI Taxonomy" id="947919"/>
    <lineage>
        <taxon>Bacteria</taxon>
        <taxon>Pseudomonadati</taxon>
        <taxon>Thermodesulfobacteriota</taxon>
        <taxon>Desulfobacteria</taxon>
        <taxon>Desulfobacterales</taxon>
        <taxon>Desulfosarcinaceae</taxon>
        <taxon>Desulfosarcina</taxon>
    </lineage>
</organism>
<comment type="similarity">
    <text evidence="1">Belongs to the 'phage' integrase family.</text>
</comment>
<dbReference type="OrthoDB" id="5417942at2"/>
<dbReference type="PANTHER" id="PTHR30349:SF41">
    <property type="entry name" value="INTEGRASE_RECOMBINASE PROTEIN MJ0367-RELATED"/>
    <property type="match status" value="1"/>
</dbReference>
<evidence type="ECO:0000256" key="1">
    <source>
        <dbReference type="ARBA" id="ARBA00008857"/>
    </source>
</evidence>
<feature type="domain" description="Tyr recombinase" evidence="4">
    <location>
        <begin position="28"/>
        <end position="222"/>
    </location>
</feature>
<dbReference type="SUPFAM" id="SSF56349">
    <property type="entry name" value="DNA breaking-rejoining enzymes"/>
    <property type="match status" value="1"/>
</dbReference>
<dbReference type="PROSITE" id="PS51898">
    <property type="entry name" value="TYR_RECOMBINASE"/>
    <property type="match status" value="1"/>
</dbReference>
<dbReference type="AlphaFoldDB" id="A0A5K7YZU2"/>
<keyword evidence="2" id="KW-0238">DNA-binding</keyword>
<dbReference type="Pfam" id="PF00589">
    <property type="entry name" value="Phage_integrase"/>
    <property type="match status" value="1"/>
</dbReference>
<dbReference type="GO" id="GO:0006310">
    <property type="term" value="P:DNA recombination"/>
    <property type="evidence" value="ECO:0007669"/>
    <property type="project" value="UniProtKB-KW"/>
</dbReference>
<dbReference type="Proteomes" id="UP000427769">
    <property type="component" value="Chromosome"/>
</dbReference>
<dbReference type="GO" id="GO:0003677">
    <property type="term" value="F:DNA binding"/>
    <property type="evidence" value="ECO:0007669"/>
    <property type="project" value="UniProtKB-KW"/>
</dbReference>
<dbReference type="Gene3D" id="1.10.443.10">
    <property type="entry name" value="Intergrase catalytic core"/>
    <property type="match status" value="1"/>
</dbReference>
<sequence>MGEPAVVVQLPVKRPVRKRRKKPPQNIDGIKYFTENQIKLIRKTVRDKANLDHAKANVTGIREWMAIDLITSTGLRVAEASDLCCGDIRCGYGQSEIYVRDGKGGKARTVQIPASLKKHLSHFLKWKEERGEGVSYDDHLFIGQRGPWTTQAVQQLVKKHLKVLGLYESGKSVHALRHSYAVQLYRQKRDLRAVQKQLGHASIQTTQIYADVTSEDIQDQIKGIW</sequence>
<name>A0A5K7YZU2_9BACT</name>
<dbReference type="InterPro" id="IPR011010">
    <property type="entry name" value="DNA_brk_join_enz"/>
</dbReference>
<evidence type="ECO:0000256" key="3">
    <source>
        <dbReference type="ARBA" id="ARBA00023172"/>
    </source>
</evidence>
<proteinExistence type="inferred from homology"/>
<evidence type="ECO:0000313" key="5">
    <source>
        <dbReference type="EMBL" id="BBO72701.1"/>
    </source>
</evidence>
<reference evidence="5 6" key="1">
    <citation type="submission" date="2019-11" db="EMBL/GenBank/DDBJ databases">
        <title>Comparative genomics of hydrocarbon-degrading Desulfosarcina strains.</title>
        <authorList>
            <person name="Watanabe M."/>
            <person name="Kojima H."/>
            <person name="Fukui M."/>
        </authorList>
    </citation>
    <scope>NUCLEOTIDE SEQUENCE [LARGE SCALE GENOMIC DNA]</scope>
    <source>
        <strain evidence="5 6">PP31</strain>
    </source>
</reference>
<dbReference type="PANTHER" id="PTHR30349">
    <property type="entry name" value="PHAGE INTEGRASE-RELATED"/>
    <property type="match status" value="1"/>
</dbReference>
<evidence type="ECO:0000256" key="2">
    <source>
        <dbReference type="ARBA" id="ARBA00023125"/>
    </source>
</evidence>
<protein>
    <recommendedName>
        <fullName evidence="4">Tyr recombinase domain-containing protein</fullName>
    </recommendedName>
</protein>
<keyword evidence="3" id="KW-0233">DNA recombination</keyword>
<evidence type="ECO:0000259" key="4">
    <source>
        <dbReference type="PROSITE" id="PS51898"/>
    </source>
</evidence>
<keyword evidence="6" id="KW-1185">Reference proteome</keyword>